<keyword evidence="7 9" id="KW-0368">Histidine biosynthesis</keyword>
<accession>A0A3S0Q9Q3</accession>
<feature type="active site" description="Proton acceptor" evidence="9">
    <location>
        <position position="8"/>
    </location>
</feature>
<dbReference type="PANTHER" id="PTHR43090:SF2">
    <property type="entry name" value="1-(5-PHOSPHORIBOSYL)-5-[(5-PHOSPHORIBOSYLAMINO)METHYLIDENEAMINO] IMIDAZOLE-4-CARBOXAMIDE ISOMERASE"/>
    <property type="match status" value="1"/>
</dbReference>
<dbReference type="Proteomes" id="UP000280825">
    <property type="component" value="Unassembled WGS sequence"/>
</dbReference>
<gene>
    <name evidence="9" type="primary">hisA</name>
    <name evidence="11" type="ORF">EKL98_02985</name>
</gene>
<comment type="subcellular location">
    <subcellularLocation>
        <location evidence="2 9">Cytoplasm</location>
    </subcellularLocation>
</comment>
<evidence type="ECO:0000256" key="3">
    <source>
        <dbReference type="ARBA" id="ARBA00005133"/>
    </source>
</evidence>
<keyword evidence="6 9" id="KW-0028">Amino-acid biosynthesis</keyword>
<dbReference type="EMBL" id="RYDJ01000002">
    <property type="protein sequence ID" value="RTZ06984.1"/>
    <property type="molecule type" value="Genomic_DNA"/>
</dbReference>
<reference evidence="11 12" key="1">
    <citation type="submission" date="2018-12" db="EMBL/GenBank/DDBJ databases">
        <title>Flavobacterium sp. nov., isolated from glacier ice.</title>
        <authorList>
            <person name="Liu Q."/>
            <person name="Xin Y.-H."/>
        </authorList>
    </citation>
    <scope>NUCLEOTIDE SEQUENCE [LARGE SCALE GENOMIC DNA]</scope>
    <source>
        <strain evidence="11 12">RB1N8</strain>
    </source>
</reference>
<dbReference type="UniPathway" id="UPA00031">
    <property type="reaction ID" value="UER00009"/>
</dbReference>
<dbReference type="SUPFAM" id="SSF51366">
    <property type="entry name" value="Ribulose-phoshate binding barrel"/>
    <property type="match status" value="1"/>
</dbReference>
<dbReference type="AlphaFoldDB" id="A0A3S0Q9Q3"/>
<keyword evidence="8 9" id="KW-0413">Isomerase</keyword>
<dbReference type="InterPro" id="IPR006062">
    <property type="entry name" value="His_biosynth"/>
</dbReference>
<name>A0A3S0Q9Q3_9FLAO</name>
<evidence type="ECO:0000256" key="10">
    <source>
        <dbReference type="RuleBase" id="RU003657"/>
    </source>
</evidence>
<evidence type="ECO:0000256" key="5">
    <source>
        <dbReference type="ARBA" id="ARBA00022490"/>
    </source>
</evidence>
<dbReference type="InterPro" id="IPR013785">
    <property type="entry name" value="Aldolase_TIM"/>
</dbReference>
<dbReference type="GO" id="GO:0000105">
    <property type="term" value="P:L-histidine biosynthetic process"/>
    <property type="evidence" value="ECO:0007669"/>
    <property type="project" value="UniProtKB-UniRule"/>
</dbReference>
<dbReference type="GO" id="GO:0000162">
    <property type="term" value="P:L-tryptophan biosynthetic process"/>
    <property type="evidence" value="ECO:0007669"/>
    <property type="project" value="TreeGrafter"/>
</dbReference>
<keyword evidence="5 9" id="KW-0963">Cytoplasm</keyword>
<evidence type="ECO:0000313" key="11">
    <source>
        <dbReference type="EMBL" id="RTZ06984.1"/>
    </source>
</evidence>
<evidence type="ECO:0000256" key="8">
    <source>
        <dbReference type="ARBA" id="ARBA00023235"/>
    </source>
</evidence>
<dbReference type="Gene3D" id="3.20.20.70">
    <property type="entry name" value="Aldolase class I"/>
    <property type="match status" value="1"/>
</dbReference>
<dbReference type="InterPro" id="IPR011060">
    <property type="entry name" value="RibuloseP-bd_barrel"/>
</dbReference>
<dbReference type="HAMAP" id="MF_01014">
    <property type="entry name" value="HisA"/>
    <property type="match status" value="1"/>
</dbReference>
<comment type="pathway">
    <text evidence="3 9">Amino-acid biosynthesis; L-histidine biosynthesis; L-histidine from 5-phospho-alpha-D-ribose 1-diphosphate: step 4/9.</text>
</comment>
<dbReference type="GO" id="GO:0003949">
    <property type="term" value="F:1-(5-phosphoribosyl)-5-[(5-phosphoribosylamino)methylideneamino]imidazole-4-carboxamide isomerase activity"/>
    <property type="evidence" value="ECO:0007669"/>
    <property type="project" value="UniProtKB-UniRule"/>
</dbReference>
<dbReference type="RefSeq" id="WP_126561522.1">
    <property type="nucleotide sequence ID" value="NZ_RYDJ01000002.1"/>
</dbReference>
<evidence type="ECO:0000256" key="1">
    <source>
        <dbReference type="ARBA" id="ARBA00000901"/>
    </source>
</evidence>
<dbReference type="CDD" id="cd04732">
    <property type="entry name" value="HisA"/>
    <property type="match status" value="1"/>
</dbReference>
<sequence length="260" mass="28487">MRIIPAIDIIDGKCVRLSKGDYNTKIIYNENPLEVAKSFEAHGIEYLHLVDLDGAKSSQIVNYKILEQIASKTKLKIDFGGGLKSDSDLKIAFESGANQITGGSIAVKNRELFEKWIAEYGADKIILGADANNEKVAVSGWLEDSNEELIPFIQEYQNKGIQYVICTDIAKDGMLEGPSFDLYKKIINQCTVTSSASSRAQSRGEKLAQANGIKLIASGGISTFDELPKLAELGCEGTIIGKAIYEGRISLKQLEKYIIK</sequence>
<organism evidence="11 12">
    <name type="scientific">Flavobacterium bomense</name>
    <dbReference type="NCBI Taxonomy" id="2497483"/>
    <lineage>
        <taxon>Bacteria</taxon>
        <taxon>Pseudomonadati</taxon>
        <taxon>Bacteroidota</taxon>
        <taxon>Flavobacteriia</taxon>
        <taxon>Flavobacteriales</taxon>
        <taxon>Flavobacteriaceae</taxon>
        <taxon>Flavobacterium</taxon>
    </lineage>
</organism>
<dbReference type="InterPro" id="IPR044524">
    <property type="entry name" value="Isoase_HisA-like"/>
</dbReference>
<protein>
    <recommendedName>
        <fullName evidence="9">1-(5-phosphoribosyl)-5-[(5-phosphoribosylamino)methylideneamino] imidazole-4-carboxamide isomerase</fullName>
        <ecNumber evidence="9">5.3.1.16</ecNumber>
    </recommendedName>
    <alternativeName>
        <fullName evidence="9">Phosphoribosylformimino-5-aminoimidazole carboxamide ribotide isomerase</fullName>
    </alternativeName>
</protein>
<dbReference type="FunFam" id="3.20.20.70:FF:000009">
    <property type="entry name" value="1-(5-phosphoribosyl)-5-[(5-phosphoribosylamino)methylideneamino] imidazole-4-carboxamide isomerase"/>
    <property type="match status" value="1"/>
</dbReference>
<evidence type="ECO:0000256" key="7">
    <source>
        <dbReference type="ARBA" id="ARBA00023102"/>
    </source>
</evidence>
<evidence type="ECO:0000256" key="9">
    <source>
        <dbReference type="HAMAP-Rule" id="MF_01014"/>
    </source>
</evidence>
<dbReference type="Pfam" id="PF00977">
    <property type="entry name" value="His_biosynth"/>
    <property type="match status" value="2"/>
</dbReference>
<dbReference type="PANTHER" id="PTHR43090">
    <property type="entry name" value="1-(5-PHOSPHORIBOSYL)-5-[(5-PHOSPHORIBOSYLAMINO)METHYLIDENEAMINO] IMIDAZOLE-4-CARBOXAMIDE ISOMERASE"/>
    <property type="match status" value="1"/>
</dbReference>
<feature type="active site" description="Proton donor" evidence="9">
    <location>
        <position position="130"/>
    </location>
</feature>
<comment type="catalytic activity">
    <reaction evidence="1 9">
        <text>1-(5-phospho-beta-D-ribosyl)-5-[(5-phospho-beta-D-ribosylamino)methylideneamino]imidazole-4-carboxamide = 5-[(5-phospho-1-deoxy-D-ribulos-1-ylimino)methylamino]-1-(5-phospho-beta-D-ribosyl)imidazole-4-carboxamide</text>
        <dbReference type="Rhea" id="RHEA:15469"/>
        <dbReference type="ChEBI" id="CHEBI:58435"/>
        <dbReference type="ChEBI" id="CHEBI:58525"/>
        <dbReference type="EC" id="5.3.1.16"/>
    </reaction>
</comment>
<comment type="caution">
    <text evidence="11">The sequence shown here is derived from an EMBL/GenBank/DDBJ whole genome shotgun (WGS) entry which is preliminary data.</text>
</comment>
<comment type="similarity">
    <text evidence="4 9 10">Belongs to the HisA/HisF family.</text>
</comment>
<dbReference type="GO" id="GO:0005737">
    <property type="term" value="C:cytoplasm"/>
    <property type="evidence" value="ECO:0007669"/>
    <property type="project" value="UniProtKB-SubCell"/>
</dbReference>
<dbReference type="InterPro" id="IPR023016">
    <property type="entry name" value="HisA/PriA"/>
</dbReference>
<evidence type="ECO:0000256" key="2">
    <source>
        <dbReference type="ARBA" id="ARBA00004496"/>
    </source>
</evidence>
<keyword evidence="12" id="KW-1185">Reference proteome</keyword>
<evidence type="ECO:0000256" key="6">
    <source>
        <dbReference type="ARBA" id="ARBA00022605"/>
    </source>
</evidence>
<proteinExistence type="inferred from homology"/>
<dbReference type="EC" id="5.3.1.16" evidence="9"/>
<evidence type="ECO:0000313" key="12">
    <source>
        <dbReference type="Proteomes" id="UP000280825"/>
    </source>
</evidence>
<evidence type="ECO:0000256" key="4">
    <source>
        <dbReference type="ARBA" id="ARBA00009667"/>
    </source>
</evidence>